<proteinExistence type="predicted"/>
<dbReference type="SUPFAM" id="SSF51569">
    <property type="entry name" value="Aldolase"/>
    <property type="match status" value="1"/>
</dbReference>
<geneLocation type="plasmid" evidence="3">
    <name>pDson03</name>
</geneLocation>
<dbReference type="PANTHER" id="PTHR10277:SF9">
    <property type="entry name" value="2-ISOPROPYLMALATE SYNTHASE 1, CHLOROPLASTIC-RELATED"/>
    <property type="match status" value="1"/>
</dbReference>
<dbReference type="InterPro" id="IPR000891">
    <property type="entry name" value="PYR_CT"/>
</dbReference>
<keyword evidence="3" id="KW-0614">Plasmid</keyword>
<organism evidence="3">
    <name type="scientific">Deinococcus sonorensis KR-87</name>
    <dbReference type="NCBI Taxonomy" id="694439"/>
    <lineage>
        <taxon>Bacteria</taxon>
        <taxon>Thermotogati</taxon>
        <taxon>Deinococcota</taxon>
        <taxon>Deinococci</taxon>
        <taxon>Deinococcales</taxon>
        <taxon>Deinococcaceae</taxon>
        <taxon>Deinococcus</taxon>
    </lineage>
</organism>
<reference evidence="3" key="1">
    <citation type="submission" date="2024-06" db="EMBL/GenBank/DDBJ databases">
        <title>Draft Genome Sequence of Deinococcus sonorensis Type Strain KR-87, a Biofilm Producing Representative of the Genus Deinococcus.</title>
        <authorList>
            <person name="Boren L.S."/>
            <person name="Grosso R.A."/>
            <person name="Hugenberg-Cox A.N."/>
            <person name="Hill J.T.E."/>
            <person name="Albert C.M."/>
            <person name="Tuohy J.M."/>
        </authorList>
    </citation>
    <scope>NUCLEOTIDE SEQUENCE</scope>
    <source>
        <strain evidence="3">KR-87</strain>
        <plasmid evidence="3">pDson03</plasmid>
    </source>
</reference>
<gene>
    <name evidence="3" type="ORF">ABOD76_04235</name>
</gene>
<name>A0AAU7U739_9DEIO</name>
<evidence type="ECO:0000256" key="1">
    <source>
        <dbReference type="ARBA" id="ARBA00023211"/>
    </source>
</evidence>
<dbReference type="RefSeq" id="WP_350242310.1">
    <property type="nucleotide sequence ID" value="NZ_CP158298.1"/>
</dbReference>
<dbReference type="PANTHER" id="PTHR10277">
    <property type="entry name" value="HOMOCITRATE SYNTHASE-RELATED"/>
    <property type="match status" value="1"/>
</dbReference>
<dbReference type="Gene3D" id="3.20.20.70">
    <property type="entry name" value="Aldolase class I"/>
    <property type="match status" value="1"/>
</dbReference>
<feature type="domain" description="Pyruvate carboxyltransferase" evidence="2">
    <location>
        <begin position="1"/>
        <end position="68"/>
    </location>
</feature>
<protein>
    <recommendedName>
        <fullName evidence="2">Pyruvate carboxyltransferase domain-containing protein</fullName>
    </recommendedName>
</protein>
<dbReference type="KEGG" id="dsc:ABOD76_04235"/>
<evidence type="ECO:0000313" key="3">
    <source>
        <dbReference type="EMBL" id="XBV84274.1"/>
    </source>
</evidence>
<dbReference type="PROSITE" id="PS50991">
    <property type="entry name" value="PYR_CT"/>
    <property type="match status" value="1"/>
</dbReference>
<sequence length="68" mass="6867">MIARVRDETVAGQAVEISAHGDNDPSLATANSLAAVEHGATQIEGTVNGIGERAGNTALEAVVMAVHT</sequence>
<dbReference type="GO" id="GO:0003852">
    <property type="term" value="F:2-isopropylmalate synthase activity"/>
    <property type="evidence" value="ECO:0007669"/>
    <property type="project" value="TreeGrafter"/>
</dbReference>
<dbReference type="AlphaFoldDB" id="A0AAU7U739"/>
<accession>A0AAU7U739</accession>
<dbReference type="InterPro" id="IPR013785">
    <property type="entry name" value="Aldolase_TIM"/>
</dbReference>
<dbReference type="EMBL" id="CP158298">
    <property type="protein sequence ID" value="XBV84274.1"/>
    <property type="molecule type" value="Genomic_DNA"/>
</dbReference>
<dbReference type="GO" id="GO:0009098">
    <property type="term" value="P:L-leucine biosynthetic process"/>
    <property type="evidence" value="ECO:0007669"/>
    <property type="project" value="TreeGrafter"/>
</dbReference>
<keyword evidence="1" id="KW-0464">Manganese</keyword>
<evidence type="ECO:0000259" key="2">
    <source>
        <dbReference type="PROSITE" id="PS50991"/>
    </source>
</evidence>
<dbReference type="InterPro" id="IPR050073">
    <property type="entry name" value="2-IPM_HCS-like"/>
</dbReference>
<dbReference type="Pfam" id="PF00682">
    <property type="entry name" value="HMGL-like"/>
    <property type="match status" value="1"/>
</dbReference>